<dbReference type="EMBL" id="JAAGMP010000895">
    <property type="protein sequence ID" value="NEC20501.1"/>
    <property type="molecule type" value="Genomic_DNA"/>
</dbReference>
<sequence length="158" mass="17525">MVEGRGREAPQHRLRSAARRAHGPGKRLITDEAFRAELALCDRWGIPHSKFRGAGDGTWTARDRAKALAYQEYLTTVCPQCRTRHDDWDHGGPDEEDAWAATVQLCVGCQVIGDKQAELSRDRGDESHGLKVALIPAATAAAIEAEREQKANRRRRSG</sequence>
<accession>A0A7K3RZ59</accession>
<evidence type="ECO:0000313" key="3">
    <source>
        <dbReference type="Proteomes" id="UP000469670"/>
    </source>
</evidence>
<comment type="caution">
    <text evidence="2">The sequence shown here is derived from an EMBL/GenBank/DDBJ whole genome shotgun (WGS) entry which is preliminary data.</text>
</comment>
<name>A0A7K3RZ59_9ACTN</name>
<dbReference type="Proteomes" id="UP000469670">
    <property type="component" value="Unassembled WGS sequence"/>
</dbReference>
<organism evidence="2 3">
    <name type="scientific">Streptomyces parvus</name>
    <dbReference type="NCBI Taxonomy" id="66428"/>
    <lineage>
        <taxon>Bacteria</taxon>
        <taxon>Bacillati</taxon>
        <taxon>Actinomycetota</taxon>
        <taxon>Actinomycetes</taxon>
        <taxon>Kitasatosporales</taxon>
        <taxon>Streptomycetaceae</taxon>
        <taxon>Streptomyces</taxon>
    </lineage>
</organism>
<dbReference type="AlphaFoldDB" id="A0A7K3RZ59"/>
<gene>
    <name evidence="2" type="ORF">G3I50_19955</name>
</gene>
<evidence type="ECO:0000256" key="1">
    <source>
        <dbReference type="SAM" id="MobiDB-lite"/>
    </source>
</evidence>
<evidence type="ECO:0000313" key="2">
    <source>
        <dbReference type="EMBL" id="NEC20501.1"/>
    </source>
</evidence>
<proteinExistence type="predicted"/>
<reference evidence="2 3" key="1">
    <citation type="submission" date="2020-01" db="EMBL/GenBank/DDBJ databases">
        <title>Insect and environment-associated Actinomycetes.</title>
        <authorList>
            <person name="Currrie C."/>
            <person name="Chevrette M."/>
            <person name="Carlson C."/>
            <person name="Stubbendieck R."/>
            <person name="Wendt-Pienkowski E."/>
        </authorList>
    </citation>
    <scope>NUCLEOTIDE SEQUENCE [LARGE SCALE GENOMIC DNA]</scope>
    <source>
        <strain evidence="2 3">SID7590</strain>
    </source>
</reference>
<feature type="region of interest" description="Disordered" evidence="1">
    <location>
        <begin position="1"/>
        <end position="23"/>
    </location>
</feature>
<feature type="compositionally biased region" description="Basic and acidic residues" evidence="1">
    <location>
        <begin position="1"/>
        <end position="11"/>
    </location>
</feature>
<protein>
    <submittedName>
        <fullName evidence="2">Uncharacterized protein</fullName>
    </submittedName>
</protein>
<feature type="compositionally biased region" description="Basic residues" evidence="1">
    <location>
        <begin position="12"/>
        <end position="23"/>
    </location>
</feature>